<evidence type="ECO:0000256" key="3">
    <source>
        <dbReference type="ARBA" id="ARBA00004696"/>
    </source>
</evidence>
<evidence type="ECO:0000256" key="4">
    <source>
        <dbReference type="ARBA" id="ARBA00012362"/>
    </source>
</evidence>
<evidence type="ECO:0000256" key="7">
    <source>
        <dbReference type="ARBA" id="ARBA00022822"/>
    </source>
</evidence>
<dbReference type="EMBL" id="VWRR01000001">
    <property type="protein sequence ID" value="KAF6005215.1"/>
    <property type="molecule type" value="Genomic_DNA"/>
</dbReference>
<dbReference type="GO" id="GO:0004640">
    <property type="term" value="F:phosphoribosylanthranilate isomerase activity"/>
    <property type="evidence" value="ECO:0007669"/>
    <property type="project" value="TreeGrafter"/>
</dbReference>
<name>A0A7J7IQ16_9RHOD</name>
<dbReference type="EC" id="4.1.1.48" evidence="4"/>
<keyword evidence="12" id="KW-1185">Reference proteome</keyword>
<keyword evidence="5" id="KW-0028">Amino-acid biosynthesis</keyword>
<dbReference type="Pfam" id="PF00218">
    <property type="entry name" value="IGPS"/>
    <property type="match status" value="1"/>
</dbReference>
<dbReference type="UniPathway" id="UPA00035">
    <property type="reaction ID" value="UER00043"/>
</dbReference>
<dbReference type="InterPro" id="IPR013798">
    <property type="entry name" value="Indole-3-glycerol_P_synth_dom"/>
</dbReference>
<comment type="pathway">
    <text evidence="3">Amino-acid biosynthesis; L-tryptophan biosynthesis; L-tryptophan from chorismate: step 4/5.</text>
</comment>
<evidence type="ECO:0000256" key="5">
    <source>
        <dbReference type="ARBA" id="ARBA00022605"/>
    </source>
</evidence>
<accession>A0A7J7IQ16</accession>
<evidence type="ECO:0000313" key="12">
    <source>
        <dbReference type="Proteomes" id="UP000530660"/>
    </source>
</evidence>
<organism evidence="11 12">
    <name type="scientific">Cyanidiococcus yangmingshanensis</name>
    <dbReference type="NCBI Taxonomy" id="2690220"/>
    <lineage>
        <taxon>Eukaryota</taxon>
        <taxon>Rhodophyta</taxon>
        <taxon>Bangiophyceae</taxon>
        <taxon>Cyanidiales</taxon>
        <taxon>Cyanidiaceae</taxon>
        <taxon>Cyanidiococcus</taxon>
    </lineage>
</organism>
<comment type="subcellular location">
    <subcellularLocation>
        <location evidence="2">Plastid</location>
        <location evidence="2">Chloroplast</location>
    </subcellularLocation>
</comment>
<dbReference type="GO" id="GO:0000162">
    <property type="term" value="P:L-tryptophan biosynthetic process"/>
    <property type="evidence" value="ECO:0007669"/>
    <property type="project" value="UniProtKB-UniPathway"/>
</dbReference>
<keyword evidence="9" id="KW-0456">Lyase</keyword>
<keyword evidence="7" id="KW-0822">Tryptophan biosynthesis</keyword>
<dbReference type="GO" id="GO:0004425">
    <property type="term" value="F:indole-3-glycerol-phosphate synthase activity"/>
    <property type="evidence" value="ECO:0007669"/>
    <property type="project" value="UniProtKB-EC"/>
</dbReference>
<evidence type="ECO:0000259" key="10">
    <source>
        <dbReference type="Pfam" id="PF00218"/>
    </source>
</evidence>
<dbReference type="Proteomes" id="UP000530660">
    <property type="component" value="Unassembled WGS sequence"/>
</dbReference>
<dbReference type="Gene3D" id="3.20.20.70">
    <property type="entry name" value="Aldolase class I"/>
    <property type="match status" value="1"/>
</dbReference>
<feature type="domain" description="Indole-3-glycerol phosphate synthase" evidence="10">
    <location>
        <begin position="58"/>
        <end position="273"/>
    </location>
</feature>
<keyword evidence="8" id="KW-0057">Aromatic amino acid biosynthesis</keyword>
<evidence type="ECO:0000256" key="9">
    <source>
        <dbReference type="ARBA" id="ARBA00023239"/>
    </source>
</evidence>
<proteinExistence type="predicted"/>
<comment type="caution">
    <text evidence="11">The sequence shown here is derived from an EMBL/GenBank/DDBJ whole genome shotgun (WGS) entry which is preliminary data.</text>
</comment>
<evidence type="ECO:0000256" key="6">
    <source>
        <dbReference type="ARBA" id="ARBA00022793"/>
    </source>
</evidence>
<keyword evidence="6" id="KW-0210">Decarboxylase</keyword>
<dbReference type="GO" id="GO:0009507">
    <property type="term" value="C:chloroplast"/>
    <property type="evidence" value="ECO:0007669"/>
    <property type="project" value="UniProtKB-SubCell"/>
</dbReference>
<sequence length="318" mass="36225">MQLAWVLPLTCSQEEYSQGKKEKIEQVRRRSIRNGRQVYAENVLWGVEGLEEEPRNLLEELVWAKEREIEVRRQRMPLALMKSRLEKSDVGPTRNLDAIFSERASGESALFFRYQRCSPEDTESAPTLAAVAAEKNDAKAIVVNAESRHFYGNYEDIRRVHETVACPVICHDIFVYPWQLYDARFHRADACVLITKVLGLKDTIYFAKATSLLGMAPIIEVHDVPEIESLLDAKQRQRDDGQVRFLLFAKRDLNSLVPSLDDTTALLSRFAQDAKHLGIRLMIELPRERAPNAALLQELGEHGADAVLASAMRDDRPL</sequence>
<gene>
    <name evidence="11" type="ORF">F1559_002672</name>
</gene>
<dbReference type="InterPro" id="IPR013785">
    <property type="entry name" value="Aldolase_TIM"/>
</dbReference>
<dbReference type="AlphaFoldDB" id="A0A7J7IQ16"/>
<dbReference type="InterPro" id="IPR011060">
    <property type="entry name" value="RibuloseP-bd_barrel"/>
</dbReference>
<dbReference type="PANTHER" id="PTHR22854:SF2">
    <property type="entry name" value="INDOLE-3-GLYCEROL-PHOSPHATE SYNTHASE"/>
    <property type="match status" value="1"/>
</dbReference>
<dbReference type="SUPFAM" id="SSF51366">
    <property type="entry name" value="Ribulose-phoshate binding barrel"/>
    <property type="match status" value="1"/>
</dbReference>
<dbReference type="PANTHER" id="PTHR22854">
    <property type="entry name" value="TRYPTOPHAN BIOSYNTHESIS PROTEIN"/>
    <property type="match status" value="1"/>
</dbReference>
<evidence type="ECO:0000313" key="11">
    <source>
        <dbReference type="EMBL" id="KAF6005215.1"/>
    </source>
</evidence>
<reference evidence="11 12" key="1">
    <citation type="journal article" date="2020" name="J. Phycol.">
        <title>Comparative genome analysis reveals Cyanidiococcus gen. nov., a new extremophilic red algal genus sister to Cyanidioschyzon (Cyanidioschyzonaceae, Rhodophyta).</title>
        <authorList>
            <person name="Liu S.-L."/>
            <person name="Chiang Y.-R."/>
            <person name="Yoon H.S."/>
            <person name="Fu H.-Y."/>
        </authorList>
    </citation>
    <scope>NUCLEOTIDE SEQUENCE [LARGE SCALE GENOMIC DNA]</scope>
    <source>
        <strain evidence="11 12">THAL066</strain>
    </source>
</reference>
<comment type="catalytic activity">
    <reaction evidence="1">
        <text>1-(2-carboxyphenylamino)-1-deoxy-D-ribulose 5-phosphate + H(+) = (1S,2R)-1-C-(indol-3-yl)glycerol 3-phosphate + CO2 + H2O</text>
        <dbReference type="Rhea" id="RHEA:23476"/>
        <dbReference type="ChEBI" id="CHEBI:15377"/>
        <dbReference type="ChEBI" id="CHEBI:15378"/>
        <dbReference type="ChEBI" id="CHEBI:16526"/>
        <dbReference type="ChEBI" id="CHEBI:58613"/>
        <dbReference type="ChEBI" id="CHEBI:58866"/>
        <dbReference type="EC" id="4.1.1.48"/>
    </reaction>
</comment>
<dbReference type="OrthoDB" id="524799at2759"/>
<evidence type="ECO:0000256" key="1">
    <source>
        <dbReference type="ARBA" id="ARBA00001633"/>
    </source>
</evidence>
<evidence type="ECO:0000256" key="8">
    <source>
        <dbReference type="ARBA" id="ARBA00023141"/>
    </source>
</evidence>
<dbReference type="InterPro" id="IPR045186">
    <property type="entry name" value="Indole-3-glycerol_P_synth"/>
</dbReference>
<evidence type="ECO:0000256" key="2">
    <source>
        <dbReference type="ARBA" id="ARBA00004229"/>
    </source>
</evidence>
<protein>
    <recommendedName>
        <fullName evidence="4">indole-3-glycerol-phosphate synthase</fullName>
        <ecNumber evidence="4">4.1.1.48</ecNumber>
    </recommendedName>
</protein>